<feature type="signal peptide" evidence="2">
    <location>
        <begin position="1"/>
        <end position="19"/>
    </location>
</feature>
<dbReference type="OrthoDB" id="9816001at2"/>
<dbReference type="InterPro" id="IPR036514">
    <property type="entry name" value="SGNH_hydro_sf"/>
</dbReference>
<dbReference type="RefSeq" id="WP_107011426.1">
    <property type="nucleotide sequence ID" value="NZ_CP028136.1"/>
</dbReference>
<evidence type="ECO:0000256" key="1">
    <source>
        <dbReference type="ARBA" id="ARBA00022801"/>
    </source>
</evidence>
<dbReference type="AlphaFoldDB" id="A0A2R3Z336"/>
<keyword evidence="2" id="KW-0732">Signal</keyword>
<dbReference type="InterPro" id="IPR013783">
    <property type="entry name" value="Ig-like_fold"/>
</dbReference>
<dbReference type="InterPro" id="IPR005181">
    <property type="entry name" value="SASA"/>
</dbReference>
<dbReference type="GO" id="GO:0004553">
    <property type="term" value="F:hydrolase activity, hydrolyzing O-glycosyl compounds"/>
    <property type="evidence" value="ECO:0007669"/>
    <property type="project" value="InterPro"/>
</dbReference>
<evidence type="ECO:0000259" key="3">
    <source>
        <dbReference type="Pfam" id="PF03629"/>
    </source>
</evidence>
<evidence type="ECO:0000313" key="4">
    <source>
        <dbReference type="EMBL" id="AVR44648.1"/>
    </source>
</evidence>
<dbReference type="Gene3D" id="3.40.50.1110">
    <property type="entry name" value="SGNH hydrolase"/>
    <property type="match status" value="1"/>
</dbReference>
<protein>
    <submittedName>
        <fullName evidence="4">Sialate O-acetylesterase</fullName>
    </submittedName>
</protein>
<proteinExistence type="predicted"/>
<dbReference type="Gene3D" id="2.60.120.260">
    <property type="entry name" value="Galactose-binding domain-like"/>
    <property type="match status" value="1"/>
</dbReference>
<dbReference type="PANTHER" id="PTHR22901">
    <property type="entry name" value="SIALATE O-ACETYLESTERASE"/>
    <property type="match status" value="1"/>
</dbReference>
<dbReference type="Gene3D" id="2.60.40.10">
    <property type="entry name" value="Immunoglobulins"/>
    <property type="match status" value="1"/>
</dbReference>
<dbReference type="Proteomes" id="UP000241507">
    <property type="component" value="Chromosome"/>
</dbReference>
<accession>A0A2R3Z336</accession>
<organism evidence="4 5">
    <name type="scientific">Christiangramia fulva</name>
    <dbReference type="NCBI Taxonomy" id="2126553"/>
    <lineage>
        <taxon>Bacteria</taxon>
        <taxon>Pseudomonadati</taxon>
        <taxon>Bacteroidota</taxon>
        <taxon>Flavobacteriia</taxon>
        <taxon>Flavobacteriales</taxon>
        <taxon>Flavobacteriaceae</taxon>
        <taxon>Christiangramia</taxon>
    </lineage>
</organism>
<evidence type="ECO:0000313" key="5">
    <source>
        <dbReference type="Proteomes" id="UP000241507"/>
    </source>
</evidence>
<gene>
    <name evidence="4" type="ORF">C7S20_04875</name>
</gene>
<name>A0A2R3Z336_9FLAO</name>
<dbReference type="SUPFAM" id="SSF49785">
    <property type="entry name" value="Galactose-binding domain-like"/>
    <property type="match status" value="1"/>
</dbReference>
<keyword evidence="5" id="KW-1185">Reference proteome</keyword>
<keyword evidence="1" id="KW-0378">Hydrolase</keyword>
<dbReference type="EMBL" id="CP028136">
    <property type="protein sequence ID" value="AVR44648.1"/>
    <property type="molecule type" value="Genomic_DNA"/>
</dbReference>
<evidence type="ECO:0000256" key="2">
    <source>
        <dbReference type="SAM" id="SignalP"/>
    </source>
</evidence>
<reference evidence="5" key="1">
    <citation type="submission" date="2018-03" db="EMBL/GenBank/DDBJ databases">
        <title>Gramella fulva sp. nov., isolated from a dry surface of tidal flat.</title>
        <authorList>
            <person name="Hwang S.H."/>
            <person name="Hwang W.M."/>
            <person name="Kang K."/>
            <person name="Ahn T.-Y."/>
        </authorList>
    </citation>
    <scope>NUCLEOTIDE SEQUENCE [LARGE SCALE GENOMIC DNA]</scope>
    <source>
        <strain evidence="5">SH35</strain>
    </source>
</reference>
<dbReference type="PANTHER" id="PTHR22901:SF0">
    <property type="entry name" value="SIALATE O-ACETYLESTERASE"/>
    <property type="match status" value="1"/>
</dbReference>
<feature type="domain" description="Sialate O-acetylesterase" evidence="3">
    <location>
        <begin position="400"/>
        <end position="527"/>
    </location>
</feature>
<feature type="chain" id="PRO_5015321372" evidence="2">
    <location>
        <begin position="20"/>
        <end position="637"/>
    </location>
</feature>
<sequence>MKNLLLLFISICFFQISQAQVRLPRLVSDGMVLQRNSNVNVWGWASKGEPVSIHFLQKTYTTTADQNGDWSMTISGLKAGGPFEMNIKGKNEIVLKDIYVGDVWLASGQSNMELPMSRVEPRYEDEIATASNNELRFFEVPKTYDFNEVHQDLESGHWAPVSQENIRELSAVAYFFAKNLYPRYQIPIGIINSSLGGSPVESWISEEALKKFPAPYEEFQRFQNKSYRDSIAESDARRMHQWYEQLQEKDKGVREGWSNGTTKTNNWDTMKIPGYWASGLGNKNGSVWFQRQVEIPKDLEGEPVKLLLGRIVDADSVFVNGTYVGNTTYQYPPRRYQIPSGVLNAGENTFTIRVINESGQGGFVPDKPYKLVFPNREIDLKGPWKYQLGGAMPALQSPTFIRWKPVGLYNAMINPITPYTMKGVIWYQGESNTGNPGQYKELFTTMIKDWRQKFRQEDLPFLFVQLANFMESKDTPQDSNWARLREAQAQTLSVPNTGMAVTIDVGEWNDIHPLNKKAVGDRLAQAARKVAYNEDVVPGGPLYKSSRVSGDSIVISFNNTAEGLKTKGKTLQGFAIAGKDHEFVWATAEIQGDQVVVYSPEVKDPVAVRYGWDDNPDTANLYNSEGLPASPFRTDNW</sequence>
<dbReference type="GO" id="GO:0005975">
    <property type="term" value="P:carbohydrate metabolic process"/>
    <property type="evidence" value="ECO:0007669"/>
    <property type="project" value="InterPro"/>
</dbReference>
<dbReference type="SUPFAM" id="SSF52266">
    <property type="entry name" value="SGNH hydrolase"/>
    <property type="match status" value="1"/>
</dbReference>
<feature type="domain" description="Sialate O-acetylesterase" evidence="3">
    <location>
        <begin position="101"/>
        <end position="207"/>
    </location>
</feature>
<dbReference type="KEGG" id="grs:C7S20_04875"/>
<dbReference type="Pfam" id="PF03629">
    <property type="entry name" value="SASA"/>
    <property type="match status" value="2"/>
</dbReference>
<dbReference type="InterPro" id="IPR008979">
    <property type="entry name" value="Galactose-bd-like_sf"/>
</dbReference>
<dbReference type="InterPro" id="IPR039329">
    <property type="entry name" value="SIAE"/>
</dbReference>
<dbReference type="GO" id="GO:0001681">
    <property type="term" value="F:sialate O-acetylesterase activity"/>
    <property type="evidence" value="ECO:0007669"/>
    <property type="project" value="InterPro"/>
</dbReference>